<reference evidence="6 7" key="1">
    <citation type="submission" date="2013-03" db="EMBL/GenBank/DDBJ databases">
        <title>The Genome Sequence of Enterococcus columbae ATCC_51263 (PacBio/Illumina hybrid assembly).</title>
        <authorList>
            <consortium name="The Broad Institute Genomics Platform"/>
            <consortium name="The Broad Institute Genome Sequencing Center for Infectious Disease"/>
            <person name="Earl A."/>
            <person name="Russ C."/>
            <person name="Gilmore M."/>
            <person name="Surin D."/>
            <person name="Walker B."/>
            <person name="Young S."/>
            <person name="Zeng Q."/>
            <person name="Gargeya S."/>
            <person name="Fitzgerald M."/>
            <person name="Haas B."/>
            <person name="Abouelleil A."/>
            <person name="Allen A.W."/>
            <person name="Alvarado L."/>
            <person name="Arachchi H.M."/>
            <person name="Berlin A.M."/>
            <person name="Chapman S.B."/>
            <person name="Gainer-Dewar J."/>
            <person name="Goldberg J."/>
            <person name="Griggs A."/>
            <person name="Gujja S."/>
            <person name="Hansen M."/>
            <person name="Howarth C."/>
            <person name="Imamovic A."/>
            <person name="Ireland A."/>
            <person name="Larimer J."/>
            <person name="McCowan C."/>
            <person name="Murphy C."/>
            <person name="Pearson M."/>
            <person name="Poon T.W."/>
            <person name="Priest M."/>
            <person name="Roberts A."/>
            <person name="Saif S."/>
            <person name="Shea T."/>
            <person name="Sisk P."/>
            <person name="Sykes S."/>
            <person name="Wortman J."/>
            <person name="Nusbaum C."/>
            <person name="Birren B."/>
        </authorList>
    </citation>
    <scope>NUCLEOTIDE SEQUENCE [LARGE SCALE GENOMIC DNA]</scope>
    <source>
        <strain evidence="6 7">ATCC 51263</strain>
    </source>
</reference>
<name>S0L0A4_9ENTE</name>
<dbReference type="InterPro" id="IPR003825">
    <property type="entry name" value="Colicin-V_CvpA"/>
</dbReference>
<comment type="caution">
    <text evidence="6">The sequence shown here is derived from an EMBL/GenBank/DDBJ whole genome shotgun (WGS) entry which is preliminary data.</text>
</comment>
<dbReference type="Pfam" id="PF02674">
    <property type="entry name" value="Colicin_V"/>
    <property type="match status" value="1"/>
</dbReference>
<keyword evidence="3 5" id="KW-1133">Transmembrane helix</keyword>
<evidence type="ECO:0000256" key="4">
    <source>
        <dbReference type="ARBA" id="ARBA00023136"/>
    </source>
</evidence>
<dbReference type="RefSeq" id="WP_016182293.1">
    <property type="nucleotide sequence ID" value="NZ_JXKI01000007.1"/>
</dbReference>
<dbReference type="Proteomes" id="UP000014113">
    <property type="component" value="Unassembled WGS sequence"/>
</dbReference>
<dbReference type="GO" id="GO:0009403">
    <property type="term" value="P:toxin biosynthetic process"/>
    <property type="evidence" value="ECO:0007669"/>
    <property type="project" value="InterPro"/>
</dbReference>
<evidence type="ECO:0000256" key="2">
    <source>
        <dbReference type="ARBA" id="ARBA00022692"/>
    </source>
</evidence>
<dbReference type="PANTHER" id="PTHR37306">
    <property type="entry name" value="COLICIN V PRODUCTION PROTEIN"/>
    <property type="match status" value="1"/>
</dbReference>
<dbReference type="PANTHER" id="PTHR37306:SF1">
    <property type="entry name" value="COLICIN V PRODUCTION PROTEIN"/>
    <property type="match status" value="1"/>
</dbReference>
<evidence type="ECO:0000313" key="6">
    <source>
        <dbReference type="EMBL" id="EOW84229.1"/>
    </source>
</evidence>
<protein>
    <recommendedName>
        <fullName evidence="8">Colicin V production protein CvpA</fullName>
    </recommendedName>
</protein>
<feature type="transmembrane region" description="Helical" evidence="5">
    <location>
        <begin position="126"/>
        <end position="145"/>
    </location>
</feature>
<sequence>MINVLLFFMLIFSFYTGGRRGLAYQLIYSVGFLCSFLLAIAFYQPLGKKLELFIPYMSVTADSKLAFYSQETALDLDKAYYAAVSFLIVLFIGWLLTKFIAIFFVRLRIVRLIQDLDWLPAGLLNMGISYTFICLVLFILSMIPLATIQNLFFEPDFVRLVVKHSPILSSLFHYLLLKPLG</sequence>
<evidence type="ECO:0000313" key="7">
    <source>
        <dbReference type="Proteomes" id="UP000014113"/>
    </source>
</evidence>
<evidence type="ECO:0000256" key="5">
    <source>
        <dbReference type="SAM" id="Phobius"/>
    </source>
</evidence>
<accession>S0L0A4</accession>
<evidence type="ECO:0000256" key="1">
    <source>
        <dbReference type="ARBA" id="ARBA00004141"/>
    </source>
</evidence>
<evidence type="ECO:0008006" key="8">
    <source>
        <dbReference type="Google" id="ProtNLM"/>
    </source>
</evidence>
<dbReference type="PATRIC" id="fig|1121865.3.peg.117"/>
<keyword evidence="2 5" id="KW-0812">Transmembrane</keyword>
<feature type="transmembrane region" description="Helical" evidence="5">
    <location>
        <begin position="80"/>
        <end position="105"/>
    </location>
</feature>
<comment type="subcellular location">
    <subcellularLocation>
        <location evidence="1">Membrane</location>
        <topology evidence="1">Multi-pass membrane protein</topology>
    </subcellularLocation>
</comment>
<evidence type="ECO:0000256" key="3">
    <source>
        <dbReference type="ARBA" id="ARBA00022989"/>
    </source>
</evidence>
<keyword evidence="7" id="KW-1185">Reference proteome</keyword>
<dbReference type="eggNOG" id="COG1286">
    <property type="taxonomic scope" value="Bacteria"/>
</dbReference>
<dbReference type="GO" id="GO:0016020">
    <property type="term" value="C:membrane"/>
    <property type="evidence" value="ECO:0007669"/>
    <property type="project" value="UniProtKB-SubCell"/>
</dbReference>
<keyword evidence="4 5" id="KW-0472">Membrane</keyword>
<feature type="transmembrane region" description="Helical" evidence="5">
    <location>
        <begin position="26"/>
        <end position="43"/>
    </location>
</feature>
<organism evidence="6 7">
    <name type="scientific">Enterococcus columbae DSM 7374 = ATCC 51263</name>
    <dbReference type="NCBI Taxonomy" id="1121865"/>
    <lineage>
        <taxon>Bacteria</taxon>
        <taxon>Bacillati</taxon>
        <taxon>Bacillota</taxon>
        <taxon>Bacilli</taxon>
        <taxon>Lactobacillales</taxon>
        <taxon>Enterococcaceae</taxon>
        <taxon>Enterococcus</taxon>
    </lineage>
</organism>
<dbReference type="AlphaFoldDB" id="S0L0A4"/>
<proteinExistence type="predicted"/>
<dbReference type="STRING" id="1121865.OMW_00122"/>
<gene>
    <name evidence="6" type="ORF">I568_00716</name>
</gene>
<dbReference type="OrthoDB" id="1809613at2"/>
<dbReference type="EMBL" id="ASWJ01000004">
    <property type="protein sequence ID" value="EOW84229.1"/>
    <property type="molecule type" value="Genomic_DNA"/>
</dbReference>